<gene>
    <name evidence="3" type="ORF">SAMN05421630_104400</name>
</gene>
<dbReference type="GO" id="GO:0061522">
    <property type="term" value="F:1,4-dihydroxy-2-naphthoyl-CoA thioesterase activity"/>
    <property type="evidence" value="ECO:0007669"/>
    <property type="project" value="TreeGrafter"/>
</dbReference>
<dbReference type="Gene3D" id="3.10.129.10">
    <property type="entry name" value="Hotdog Thioesterase"/>
    <property type="match status" value="1"/>
</dbReference>
<dbReference type="KEGG" id="pmad:BAY61_27690"/>
<dbReference type="Pfam" id="PF03061">
    <property type="entry name" value="4HBT"/>
    <property type="match status" value="1"/>
</dbReference>
<evidence type="ECO:0000256" key="1">
    <source>
        <dbReference type="ARBA" id="ARBA00008324"/>
    </source>
</evidence>
<comment type="similarity">
    <text evidence="1">Belongs to the thioesterase PaaI family.</text>
</comment>
<proteinExistence type="inferred from homology"/>
<evidence type="ECO:0000256" key="2">
    <source>
        <dbReference type="ARBA" id="ARBA00022801"/>
    </source>
</evidence>
<dbReference type="Proteomes" id="UP000199494">
    <property type="component" value="Unassembled WGS sequence"/>
</dbReference>
<dbReference type="AlphaFoldDB" id="A0A222VWF6"/>
<protein>
    <submittedName>
        <fullName evidence="3">Uncharacterized domain 1-containing protein</fullName>
    </submittedName>
</protein>
<sequence>MSANESPAPSDAATALFHEAMPFTKRLGVEVVTSTKELVRARIAWEASLCTIGGILHGGVLMSLADATGAMCAFLNLPEGAQGTTTIESHTHFLRPVREGFATASARALHAGRRVIVVETEIHGENGKPVAKVTQSQAVV</sequence>
<dbReference type="RefSeq" id="WP_091803525.1">
    <property type="nucleotide sequence ID" value="NZ_CP016353.1"/>
</dbReference>
<dbReference type="PANTHER" id="PTHR43240:SF5">
    <property type="entry name" value="1,4-DIHYDROXY-2-NAPHTHOYL-COA THIOESTERASE 1"/>
    <property type="match status" value="1"/>
</dbReference>
<dbReference type="NCBIfam" id="TIGR00369">
    <property type="entry name" value="unchar_dom_1"/>
    <property type="match status" value="1"/>
</dbReference>
<dbReference type="OrthoDB" id="9813282at2"/>
<dbReference type="InterPro" id="IPR006683">
    <property type="entry name" value="Thioestr_dom"/>
</dbReference>
<dbReference type="STRING" id="530584.SAMN05421630_104400"/>
<dbReference type="EMBL" id="FMZE01000004">
    <property type="protein sequence ID" value="SDC91047.1"/>
    <property type="molecule type" value="Genomic_DNA"/>
</dbReference>
<dbReference type="PANTHER" id="PTHR43240">
    <property type="entry name" value="1,4-DIHYDROXY-2-NAPHTHOYL-COA THIOESTERASE 1"/>
    <property type="match status" value="1"/>
</dbReference>
<dbReference type="InterPro" id="IPR029069">
    <property type="entry name" value="HotDog_dom_sf"/>
</dbReference>
<keyword evidence="4" id="KW-1185">Reference proteome</keyword>
<dbReference type="GO" id="GO:0005829">
    <property type="term" value="C:cytosol"/>
    <property type="evidence" value="ECO:0007669"/>
    <property type="project" value="TreeGrafter"/>
</dbReference>
<keyword evidence="2" id="KW-0378">Hydrolase</keyword>
<evidence type="ECO:0000313" key="4">
    <source>
        <dbReference type="Proteomes" id="UP000199494"/>
    </source>
</evidence>
<accession>A0A222VWF6</accession>
<reference evidence="3 4" key="1">
    <citation type="submission" date="2016-10" db="EMBL/GenBank/DDBJ databases">
        <authorList>
            <person name="de Groot N.N."/>
        </authorList>
    </citation>
    <scope>NUCLEOTIDE SEQUENCE [LARGE SCALE GENOMIC DNA]</scope>
    <source>
        <strain evidence="3 4">CGMCC 4.5506</strain>
    </source>
</reference>
<evidence type="ECO:0000313" key="3">
    <source>
        <dbReference type="EMBL" id="SDC91047.1"/>
    </source>
</evidence>
<organism evidence="3 4">
    <name type="scientific">Prauserella marina</name>
    <dbReference type="NCBI Taxonomy" id="530584"/>
    <lineage>
        <taxon>Bacteria</taxon>
        <taxon>Bacillati</taxon>
        <taxon>Actinomycetota</taxon>
        <taxon>Actinomycetes</taxon>
        <taxon>Pseudonocardiales</taxon>
        <taxon>Pseudonocardiaceae</taxon>
        <taxon>Prauserella</taxon>
    </lineage>
</organism>
<dbReference type="InterPro" id="IPR003736">
    <property type="entry name" value="PAAI_dom"/>
</dbReference>
<dbReference type="CDD" id="cd03443">
    <property type="entry name" value="PaaI_thioesterase"/>
    <property type="match status" value="1"/>
</dbReference>
<name>A0A222VWF6_9PSEU</name>
<dbReference type="SUPFAM" id="SSF54637">
    <property type="entry name" value="Thioesterase/thiol ester dehydrase-isomerase"/>
    <property type="match status" value="1"/>
</dbReference>